<organism evidence="1 2">
    <name type="scientific">Funneliformis geosporum</name>
    <dbReference type="NCBI Taxonomy" id="1117311"/>
    <lineage>
        <taxon>Eukaryota</taxon>
        <taxon>Fungi</taxon>
        <taxon>Fungi incertae sedis</taxon>
        <taxon>Mucoromycota</taxon>
        <taxon>Glomeromycotina</taxon>
        <taxon>Glomeromycetes</taxon>
        <taxon>Glomerales</taxon>
        <taxon>Glomeraceae</taxon>
        <taxon>Funneliformis</taxon>
    </lineage>
</organism>
<gene>
    <name evidence="1" type="ORF">FWILDA_LOCUS19769</name>
</gene>
<keyword evidence="2" id="KW-1185">Reference proteome</keyword>
<feature type="non-terminal residue" evidence="1">
    <location>
        <position position="56"/>
    </location>
</feature>
<evidence type="ECO:0000313" key="1">
    <source>
        <dbReference type="EMBL" id="CAI2200842.1"/>
    </source>
</evidence>
<feature type="non-terminal residue" evidence="1">
    <location>
        <position position="1"/>
    </location>
</feature>
<evidence type="ECO:0000313" key="2">
    <source>
        <dbReference type="Proteomes" id="UP001153678"/>
    </source>
</evidence>
<dbReference type="Proteomes" id="UP001153678">
    <property type="component" value="Unassembled WGS sequence"/>
</dbReference>
<protein>
    <submittedName>
        <fullName evidence="1">3959_t:CDS:1</fullName>
    </submittedName>
</protein>
<sequence length="56" mass="6669">QFSSRALTTEQIILFFQANQTKYQPATLRNQKNALKSYAQFQQKFINWKKRIICSV</sequence>
<dbReference type="AlphaFoldDB" id="A0A9W4TD41"/>
<name>A0A9W4TD41_9GLOM</name>
<reference evidence="1" key="1">
    <citation type="submission" date="2022-08" db="EMBL/GenBank/DDBJ databases">
        <authorList>
            <person name="Kallberg Y."/>
            <person name="Tangrot J."/>
            <person name="Rosling A."/>
        </authorList>
    </citation>
    <scope>NUCLEOTIDE SEQUENCE</scope>
    <source>
        <strain evidence="1">Wild A</strain>
    </source>
</reference>
<comment type="caution">
    <text evidence="1">The sequence shown here is derived from an EMBL/GenBank/DDBJ whole genome shotgun (WGS) entry which is preliminary data.</text>
</comment>
<dbReference type="EMBL" id="CAMKVN010025594">
    <property type="protein sequence ID" value="CAI2200842.1"/>
    <property type="molecule type" value="Genomic_DNA"/>
</dbReference>
<proteinExistence type="predicted"/>
<accession>A0A9W4TD41</accession>